<dbReference type="Proteomes" id="UP000777265">
    <property type="component" value="Unassembled WGS sequence"/>
</dbReference>
<protein>
    <submittedName>
        <fullName evidence="1">Uncharacterized protein</fullName>
    </submittedName>
</protein>
<dbReference type="EMBL" id="JAAYEE010000283">
    <property type="protein sequence ID" value="NLW36685.1"/>
    <property type="molecule type" value="Genomic_DNA"/>
</dbReference>
<accession>A0A971M6D9</accession>
<reference evidence="1" key="2">
    <citation type="submission" date="2020-01" db="EMBL/GenBank/DDBJ databases">
        <authorList>
            <person name="Campanaro S."/>
        </authorList>
    </citation>
    <scope>NUCLEOTIDE SEQUENCE</scope>
    <source>
        <strain evidence="1">AS06rmzACSIP_7</strain>
    </source>
</reference>
<dbReference type="AlphaFoldDB" id="A0A971M6D9"/>
<evidence type="ECO:0000313" key="2">
    <source>
        <dbReference type="Proteomes" id="UP000777265"/>
    </source>
</evidence>
<sequence>MSVVEKDAVVRGMLDDELSRCDEALAAIYKALLGLPKGSLSVRKKVHKSKEYEYHYLKFRDGDRVVNQHVAEGEIKELQDKLALRKKYEQEAKIYKKRISYLKKLLKAKVSPGGIQERK</sequence>
<reference evidence="1" key="1">
    <citation type="journal article" date="2020" name="Biotechnol. Biofuels">
        <title>New insights from the biogas microbiome by comprehensive genome-resolved metagenomics of nearly 1600 species originating from multiple anaerobic digesters.</title>
        <authorList>
            <person name="Campanaro S."/>
            <person name="Treu L."/>
            <person name="Rodriguez-R L.M."/>
            <person name="Kovalovszki A."/>
            <person name="Ziels R.M."/>
            <person name="Maus I."/>
            <person name="Zhu X."/>
            <person name="Kougias P.G."/>
            <person name="Basile A."/>
            <person name="Luo G."/>
            <person name="Schluter A."/>
            <person name="Konstantinidis K.T."/>
            <person name="Angelidaki I."/>
        </authorList>
    </citation>
    <scope>NUCLEOTIDE SEQUENCE</scope>
    <source>
        <strain evidence="1">AS06rmzACSIP_7</strain>
    </source>
</reference>
<evidence type="ECO:0000313" key="1">
    <source>
        <dbReference type="EMBL" id="NLW36685.1"/>
    </source>
</evidence>
<gene>
    <name evidence="1" type="ORF">GXY80_14600</name>
</gene>
<proteinExistence type="predicted"/>
<comment type="caution">
    <text evidence="1">The sequence shown here is derived from an EMBL/GenBank/DDBJ whole genome shotgun (WGS) entry which is preliminary data.</text>
</comment>
<organism evidence="1 2">
    <name type="scientific">Syntrophorhabdus aromaticivorans</name>
    <dbReference type="NCBI Taxonomy" id="328301"/>
    <lineage>
        <taxon>Bacteria</taxon>
        <taxon>Pseudomonadati</taxon>
        <taxon>Thermodesulfobacteriota</taxon>
        <taxon>Syntrophorhabdia</taxon>
        <taxon>Syntrophorhabdales</taxon>
        <taxon>Syntrophorhabdaceae</taxon>
        <taxon>Syntrophorhabdus</taxon>
    </lineage>
</organism>
<name>A0A971M6D9_9BACT</name>